<feature type="signal peptide" evidence="1">
    <location>
        <begin position="1"/>
        <end position="17"/>
    </location>
</feature>
<keyword evidence="3" id="KW-1185">Reference proteome</keyword>
<dbReference type="AlphaFoldDB" id="G2RC80"/>
<reference evidence="2 3" key="1">
    <citation type="journal article" date="2011" name="Nat. Biotechnol.">
        <title>Comparative genomic analysis of the thermophilic biomass-degrading fungi Myceliophthora thermophila and Thielavia terrestris.</title>
        <authorList>
            <person name="Berka R.M."/>
            <person name="Grigoriev I.V."/>
            <person name="Otillar R."/>
            <person name="Salamov A."/>
            <person name="Grimwood J."/>
            <person name="Reid I."/>
            <person name="Ishmael N."/>
            <person name="John T."/>
            <person name="Darmond C."/>
            <person name="Moisan M.-C."/>
            <person name="Henrissat B."/>
            <person name="Coutinho P.M."/>
            <person name="Lombard V."/>
            <person name="Natvig D.O."/>
            <person name="Lindquist E."/>
            <person name="Schmutz J."/>
            <person name="Lucas S."/>
            <person name="Harris P."/>
            <person name="Powlowski J."/>
            <person name="Bellemare A."/>
            <person name="Taylor D."/>
            <person name="Butler G."/>
            <person name="de Vries R.P."/>
            <person name="Allijn I.E."/>
            <person name="van den Brink J."/>
            <person name="Ushinsky S."/>
            <person name="Storms R."/>
            <person name="Powell A.J."/>
            <person name="Paulsen I.T."/>
            <person name="Elbourne L.D.H."/>
            <person name="Baker S.E."/>
            <person name="Magnuson J."/>
            <person name="LaBoissiere S."/>
            <person name="Clutterbuck A.J."/>
            <person name="Martinez D."/>
            <person name="Wogulis M."/>
            <person name="de Leon A.L."/>
            <person name="Rey M.W."/>
            <person name="Tsang A."/>
        </authorList>
    </citation>
    <scope>NUCLEOTIDE SEQUENCE [LARGE SCALE GENOMIC DNA]</scope>
    <source>
        <strain evidence="3">ATCC 38088 / NRRL 8126</strain>
    </source>
</reference>
<protein>
    <submittedName>
        <fullName evidence="2">Uncharacterized protein</fullName>
    </submittedName>
</protein>
<organism evidence="2 3">
    <name type="scientific">Thermothielavioides terrestris (strain ATCC 38088 / NRRL 8126)</name>
    <name type="common">Thielavia terrestris</name>
    <dbReference type="NCBI Taxonomy" id="578455"/>
    <lineage>
        <taxon>Eukaryota</taxon>
        <taxon>Fungi</taxon>
        <taxon>Dikarya</taxon>
        <taxon>Ascomycota</taxon>
        <taxon>Pezizomycotina</taxon>
        <taxon>Sordariomycetes</taxon>
        <taxon>Sordariomycetidae</taxon>
        <taxon>Sordariales</taxon>
        <taxon>Chaetomiaceae</taxon>
        <taxon>Thermothielavioides</taxon>
        <taxon>Thermothielavioides terrestris</taxon>
    </lineage>
</organism>
<dbReference type="EMBL" id="CP003012">
    <property type="protein sequence ID" value="AEO69401.1"/>
    <property type="molecule type" value="Genomic_DNA"/>
</dbReference>
<evidence type="ECO:0000313" key="2">
    <source>
        <dbReference type="EMBL" id="AEO69401.1"/>
    </source>
</evidence>
<evidence type="ECO:0000256" key="1">
    <source>
        <dbReference type="SAM" id="SignalP"/>
    </source>
</evidence>
<dbReference type="GeneID" id="11524469"/>
<sequence>MLSGALLLALLPVMALASPVPPTFYGFGCSAGDTYCNFKFKFNRAFDHGPGPEALASAACHRLESIALPAVAAYASLTEENWSQSYWLPAARVAVPTGAAEVGHAPSPYDASINAQPVLIALDKVFHVAYNPATTLVTLGAG</sequence>
<feature type="chain" id="PRO_5003436467" evidence="1">
    <location>
        <begin position="18"/>
        <end position="142"/>
    </location>
</feature>
<gene>
    <name evidence="2" type="ORF">THITE_156041</name>
</gene>
<dbReference type="HOGENOM" id="CLU_1817135_0_0_1"/>
<dbReference type="KEGG" id="ttt:THITE_156041"/>
<proteinExistence type="predicted"/>
<evidence type="ECO:0000313" key="3">
    <source>
        <dbReference type="Proteomes" id="UP000008181"/>
    </source>
</evidence>
<accession>G2RC80</accession>
<dbReference type="RefSeq" id="XP_003655737.1">
    <property type="nucleotide sequence ID" value="XM_003655689.1"/>
</dbReference>
<dbReference type="Proteomes" id="UP000008181">
    <property type="component" value="Chromosome 4"/>
</dbReference>
<keyword evidence="1" id="KW-0732">Signal</keyword>
<name>G2RC80_THETT</name>